<name>A0A392T6M9_9FABA</name>
<proteinExistence type="predicted"/>
<accession>A0A392T6M9</accession>
<organism evidence="1 2">
    <name type="scientific">Trifolium medium</name>
    <dbReference type="NCBI Taxonomy" id="97028"/>
    <lineage>
        <taxon>Eukaryota</taxon>
        <taxon>Viridiplantae</taxon>
        <taxon>Streptophyta</taxon>
        <taxon>Embryophyta</taxon>
        <taxon>Tracheophyta</taxon>
        <taxon>Spermatophyta</taxon>
        <taxon>Magnoliopsida</taxon>
        <taxon>eudicotyledons</taxon>
        <taxon>Gunneridae</taxon>
        <taxon>Pentapetalae</taxon>
        <taxon>rosids</taxon>
        <taxon>fabids</taxon>
        <taxon>Fabales</taxon>
        <taxon>Fabaceae</taxon>
        <taxon>Papilionoideae</taxon>
        <taxon>50 kb inversion clade</taxon>
        <taxon>NPAAA clade</taxon>
        <taxon>Hologalegina</taxon>
        <taxon>IRL clade</taxon>
        <taxon>Trifolieae</taxon>
        <taxon>Trifolium</taxon>
    </lineage>
</organism>
<keyword evidence="2" id="KW-1185">Reference proteome</keyword>
<comment type="caution">
    <text evidence="1">The sequence shown here is derived from an EMBL/GenBank/DDBJ whole genome shotgun (WGS) entry which is preliminary data.</text>
</comment>
<sequence>MGEYIIEAKLEAIRRQLETLINPPSCTNCSLVGHDSQDCQVENSCDDYEILPIEEQHNPHPPKWDINYIPPCLRRRCPEQ</sequence>
<dbReference type="EMBL" id="LXQA010506452">
    <property type="protein sequence ID" value="MCI56067.1"/>
    <property type="molecule type" value="Genomic_DNA"/>
</dbReference>
<evidence type="ECO:0000313" key="2">
    <source>
        <dbReference type="Proteomes" id="UP000265520"/>
    </source>
</evidence>
<feature type="non-terminal residue" evidence="1">
    <location>
        <position position="80"/>
    </location>
</feature>
<protein>
    <submittedName>
        <fullName evidence="1">Uncharacterized protein</fullName>
    </submittedName>
</protein>
<dbReference type="Proteomes" id="UP000265520">
    <property type="component" value="Unassembled WGS sequence"/>
</dbReference>
<dbReference type="AlphaFoldDB" id="A0A392T6M9"/>
<evidence type="ECO:0000313" key="1">
    <source>
        <dbReference type="EMBL" id="MCI56067.1"/>
    </source>
</evidence>
<reference evidence="1 2" key="1">
    <citation type="journal article" date="2018" name="Front. Plant Sci.">
        <title>Red Clover (Trifolium pratense) and Zigzag Clover (T. medium) - A Picture of Genomic Similarities and Differences.</title>
        <authorList>
            <person name="Dluhosova J."/>
            <person name="Istvanek J."/>
            <person name="Nedelnik J."/>
            <person name="Repkova J."/>
        </authorList>
    </citation>
    <scope>NUCLEOTIDE SEQUENCE [LARGE SCALE GENOMIC DNA]</scope>
    <source>
        <strain evidence="2">cv. 10/8</strain>
        <tissue evidence="1">Leaf</tissue>
    </source>
</reference>